<dbReference type="Proteomes" id="UP001165384">
    <property type="component" value="Unassembled WGS sequence"/>
</dbReference>
<dbReference type="EMBL" id="JAKLTN010000002">
    <property type="protein sequence ID" value="MCG2577594.1"/>
    <property type="molecule type" value="Genomic_DNA"/>
</dbReference>
<evidence type="ECO:0000256" key="2">
    <source>
        <dbReference type="SAM" id="Phobius"/>
    </source>
</evidence>
<keyword evidence="4" id="KW-1185">Reference proteome</keyword>
<feature type="compositionally biased region" description="Low complexity" evidence="1">
    <location>
        <begin position="256"/>
        <end position="299"/>
    </location>
</feature>
<protein>
    <submittedName>
        <fullName evidence="3">Uncharacterized protein</fullName>
    </submittedName>
</protein>
<reference evidence="3" key="1">
    <citation type="submission" date="2022-01" db="EMBL/GenBank/DDBJ databases">
        <authorList>
            <person name="Jo J.-H."/>
            <person name="Im W.-T."/>
        </authorList>
    </citation>
    <scope>NUCLEOTIDE SEQUENCE</scope>
    <source>
        <strain evidence="3">XY25</strain>
    </source>
</reference>
<dbReference type="RefSeq" id="WP_275710860.1">
    <property type="nucleotide sequence ID" value="NZ_JAKLTN010000002.1"/>
</dbReference>
<comment type="caution">
    <text evidence="3">The sequence shown here is derived from an EMBL/GenBank/DDBJ whole genome shotgun (WGS) entry which is preliminary data.</text>
</comment>
<name>A0ABS9K338_9RHOO</name>
<feature type="region of interest" description="Disordered" evidence="1">
    <location>
        <begin position="240"/>
        <end position="343"/>
    </location>
</feature>
<evidence type="ECO:0000256" key="1">
    <source>
        <dbReference type="SAM" id="MobiDB-lite"/>
    </source>
</evidence>
<evidence type="ECO:0000313" key="4">
    <source>
        <dbReference type="Proteomes" id="UP001165384"/>
    </source>
</evidence>
<sequence length="427" mass="44437">MGRIQRNFILAALGLLLTGVFTWAHAGSYWKYWSNTAGRYYSGTDQMAACSAWAASDPYVSYGTSYPKTAQGVSGGYCIWKSSNFSANQYYSGEVVTCTDPNVPNENGVCGPPPSRCAGKDQLPPTFAWVSFNKGNSPYGSRCNAGCLVYQTGPVSHPTMNPNGDAYVGGTHDRHELMKTQYTATECTVGQDGAVAPEPTVEPNKAPPPTPKKPNCDASEGVLTTSKGTVACVPEGTVEARKPTVQRAESKATAPNGDVTVTNKTTTTDPATGAKETVTSTTTTTFGGGSTTKTESTTSGGNGQNGLSDGDNSGSEPGQCAKEPNSPMCKQGTVKDKGKFDNGQDTKLNEAKQALTDKFNQIKTDLTSALSSSAGVSSGSLPCPPPVTVLGKQISICVNNYADKLSPIGAIVVFAAAIIAILLVVTV</sequence>
<feature type="transmembrane region" description="Helical" evidence="2">
    <location>
        <begin position="405"/>
        <end position="425"/>
    </location>
</feature>
<keyword evidence="2" id="KW-0472">Membrane</keyword>
<feature type="compositionally biased region" description="Basic and acidic residues" evidence="1">
    <location>
        <begin position="333"/>
        <end position="343"/>
    </location>
</feature>
<evidence type="ECO:0000313" key="3">
    <source>
        <dbReference type="EMBL" id="MCG2577594.1"/>
    </source>
</evidence>
<gene>
    <name evidence="3" type="ORF">LZ012_11380</name>
</gene>
<keyword evidence="2" id="KW-1133">Transmembrane helix</keyword>
<accession>A0ABS9K338</accession>
<organism evidence="3 4">
    <name type="scientific">Dechloromonas hankyongensis</name>
    <dbReference type="NCBI Taxonomy" id="2908002"/>
    <lineage>
        <taxon>Bacteria</taxon>
        <taxon>Pseudomonadati</taxon>
        <taxon>Pseudomonadota</taxon>
        <taxon>Betaproteobacteria</taxon>
        <taxon>Rhodocyclales</taxon>
        <taxon>Azonexaceae</taxon>
        <taxon>Dechloromonas</taxon>
    </lineage>
</organism>
<feature type="region of interest" description="Disordered" evidence="1">
    <location>
        <begin position="193"/>
        <end position="220"/>
    </location>
</feature>
<feature type="compositionally biased region" description="Polar residues" evidence="1">
    <location>
        <begin position="305"/>
        <end position="316"/>
    </location>
</feature>
<keyword evidence="2" id="KW-0812">Transmembrane</keyword>
<proteinExistence type="predicted"/>